<organism evidence="1 2">
    <name type="scientific">Pseudomonas amygdali pv. lachrymans</name>
    <name type="common">Pseudomonas syringae pv. lachrymans</name>
    <dbReference type="NCBI Taxonomy" id="53707"/>
    <lineage>
        <taxon>Bacteria</taxon>
        <taxon>Pseudomonadati</taxon>
        <taxon>Pseudomonadota</taxon>
        <taxon>Gammaproteobacteria</taxon>
        <taxon>Pseudomonadales</taxon>
        <taxon>Pseudomonadaceae</taxon>
        <taxon>Pseudomonas</taxon>
        <taxon>Pseudomonas amygdali</taxon>
    </lineage>
</organism>
<protein>
    <submittedName>
        <fullName evidence="1">Uncharacterized protein</fullName>
    </submittedName>
</protein>
<comment type="caution">
    <text evidence="1">The sequence shown here is derived from an EMBL/GenBank/DDBJ whole genome shotgun (WGS) entry which is preliminary data.</text>
</comment>
<reference evidence="1 2" key="1">
    <citation type="submission" date="2015-10" db="EMBL/GenBank/DDBJ databases">
        <title>Comparative genomics and high-throughput reverse genetic screens identify a new phytobacterial MAMP and an Arabidopsis receptor required for immune elicitation.</title>
        <authorList>
            <person name="Mott G.A."/>
            <person name="Thakur S."/>
            <person name="Wang P.W."/>
            <person name="Desveaux D."/>
            <person name="Guttman D.S."/>
        </authorList>
    </citation>
    <scope>NUCLEOTIDE SEQUENCE [LARGE SCALE GENOMIC DNA]</scope>
    <source>
        <strain evidence="1 2">107</strain>
    </source>
</reference>
<dbReference type="EMBL" id="LGLK01000057">
    <property type="protein sequence ID" value="KPC17392.1"/>
    <property type="molecule type" value="Genomic_DNA"/>
</dbReference>
<accession>A0ABR5KRH4</accession>
<keyword evidence="2" id="KW-1185">Reference proteome</keyword>
<name>A0ABR5KRH4_PSEAV</name>
<proteinExistence type="predicted"/>
<dbReference type="Proteomes" id="UP000037943">
    <property type="component" value="Unassembled WGS sequence"/>
</dbReference>
<evidence type="ECO:0000313" key="2">
    <source>
        <dbReference type="Proteomes" id="UP000037943"/>
    </source>
</evidence>
<evidence type="ECO:0000313" key="1">
    <source>
        <dbReference type="EMBL" id="KPC17392.1"/>
    </source>
</evidence>
<sequence>MIVWVAARIKAGLYQDALRELKNLALHRDKMATTSGKNFQLERQLIPELTNKLGRHFLQIDPSDAEGFRLLNDFFHLFGCPPKAAATYWGDHGLNDQILNALTKQKLAPTDLVTMVPMFKEQCAPEQYLRLSLFAIERRAELGSMSMVFSRVIAPSVSIAALGDYAPELDEALLKHRGECANRYRWNELIACHRAGLCGFALAAMQENTSRQAKGRDLVDARNEMGHVLSQHEFDGFWDSMTQDAIHAVGLYMIEYGSELEKNDPTQREEIAEYQSFKDGIAAALAQVARTEPHKLRSPEATWMIDQFCAYWTPNDKAKLNLHRDVLMQSSRYRDLHMAADLGL</sequence>
<gene>
    <name evidence="1" type="ORF">AC499_0594</name>
</gene>